<dbReference type="CDD" id="cd04301">
    <property type="entry name" value="NAT_SF"/>
    <property type="match status" value="1"/>
</dbReference>
<dbReference type="RefSeq" id="WP_168525098.1">
    <property type="nucleotide sequence ID" value="NZ_JBHSKH010000028.1"/>
</dbReference>
<keyword evidence="5" id="KW-1185">Reference proteome</keyword>
<dbReference type="SUPFAM" id="SSF55729">
    <property type="entry name" value="Acyl-CoA N-acyltransferases (Nat)"/>
    <property type="match status" value="1"/>
</dbReference>
<reference evidence="5" key="1">
    <citation type="journal article" date="2019" name="Int. J. Syst. Evol. Microbiol.">
        <title>The Global Catalogue of Microorganisms (GCM) 10K type strain sequencing project: providing services to taxonomists for standard genome sequencing and annotation.</title>
        <authorList>
            <consortium name="The Broad Institute Genomics Platform"/>
            <consortium name="The Broad Institute Genome Sequencing Center for Infectious Disease"/>
            <person name="Wu L."/>
            <person name="Ma J."/>
        </authorList>
    </citation>
    <scope>NUCLEOTIDE SEQUENCE [LARGE SCALE GENOMIC DNA]</scope>
    <source>
        <strain evidence="5">CGMCC 4.7020</strain>
    </source>
</reference>
<dbReference type="InterPro" id="IPR051016">
    <property type="entry name" value="Diverse_Substrate_AcTransf"/>
</dbReference>
<dbReference type="PROSITE" id="PS51186">
    <property type="entry name" value="GNAT"/>
    <property type="match status" value="1"/>
</dbReference>
<sequence>MAHMIRPVTAEDVTLLHTMVHGMAENEEATQQISTDEDELRRALFGPHPVAWAHFAVDDKTDEIVGYTLWALVYSTWRGTALHIDDIYVREDAVGRGFDTALLSTLAGLCATRGYRHMQWWGRVTNEPTAAFYRSLGAEIPSVQGKELTVFRLSGEPLADLGRQA</sequence>
<accession>A0ABW3XN43</accession>
<gene>
    <name evidence="4" type="ORF">ACFQ5X_34420</name>
</gene>
<dbReference type="Gene3D" id="3.40.630.30">
    <property type="match status" value="1"/>
</dbReference>
<proteinExistence type="predicted"/>
<evidence type="ECO:0000256" key="2">
    <source>
        <dbReference type="ARBA" id="ARBA00023315"/>
    </source>
</evidence>
<dbReference type="GO" id="GO:0016746">
    <property type="term" value="F:acyltransferase activity"/>
    <property type="evidence" value="ECO:0007669"/>
    <property type="project" value="UniProtKB-KW"/>
</dbReference>
<evidence type="ECO:0000256" key="1">
    <source>
        <dbReference type="ARBA" id="ARBA00022679"/>
    </source>
</evidence>
<evidence type="ECO:0000259" key="3">
    <source>
        <dbReference type="PROSITE" id="PS51186"/>
    </source>
</evidence>
<name>A0ABW3XN43_9ACTN</name>
<dbReference type="InterPro" id="IPR016181">
    <property type="entry name" value="Acyl_CoA_acyltransferase"/>
</dbReference>
<dbReference type="Pfam" id="PF00583">
    <property type="entry name" value="Acetyltransf_1"/>
    <property type="match status" value="1"/>
</dbReference>
<evidence type="ECO:0000313" key="4">
    <source>
        <dbReference type="EMBL" id="MFD1310913.1"/>
    </source>
</evidence>
<evidence type="ECO:0000313" key="5">
    <source>
        <dbReference type="Proteomes" id="UP001597058"/>
    </source>
</evidence>
<organism evidence="4 5">
    <name type="scientific">Streptomyces kaempferi</name>
    <dbReference type="NCBI Taxonomy" id="333725"/>
    <lineage>
        <taxon>Bacteria</taxon>
        <taxon>Bacillati</taxon>
        <taxon>Actinomycetota</taxon>
        <taxon>Actinomycetes</taxon>
        <taxon>Kitasatosporales</taxon>
        <taxon>Streptomycetaceae</taxon>
        <taxon>Streptomyces</taxon>
    </lineage>
</organism>
<dbReference type="InterPro" id="IPR000182">
    <property type="entry name" value="GNAT_dom"/>
</dbReference>
<dbReference type="PANTHER" id="PTHR10545">
    <property type="entry name" value="DIAMINE N-ACETYLTRANSFERASE"/>
    <property type="match status" value="1"/>
</dbReference>
<dbReference type="PANTHER" id="PTHR10545:SF29">
    <property type="entry name" value="GH14572P-RELATED"/>
    <property type="match status" value="1"/>
</dbReference>
<comment type="caution">
    <text evidence="4">The sequence shown here is derived from an EMBL/GenBank/DDBJ whole genome shotgun (WGS) entry which is preliminary data.</text>
</comment>
<feature type="domain" description="N-acetyltransferase" evidence="3">
    <location>
        <begin position="3"/>
        <end position="156"/>
    </location>
</feature>
<protein>
    <submittedName>
        <fullName evidence="4">GNAT family N-acetyltransferase</fullName>
        <ecNumber evidence="4">2.3.-.-</ecNumber>
    </submittedName>
</protein>
<dbReference type="EC" id="2.3.-.-" evidence="4"/>
<keyword evidence="2 4" id="KW-0012">Acyltransferase</keyword>
<dbReference type="Proteomes" id="UP001597058">
    <property type="component" value="Unassembled WGS sequence"/>
</dbReference>
<keyword evidence="1 4" id="KW-0808">Transferase</keyword>
<dbReference type="EMBL" id="JBHTMM010000063">
    <property type="protein sequence ID" value="MFD1310913.1"/>
    <property type="molecule type" value="Genomic_DNA"/>
</dbReference>